<feature type="domain" description="Plasmid pRiA4b Orf3-like" evidence="1">
    <location>
        <begin position="176"/>
        <end position="371"/>
    </location>
</feature>
<evidence type="ECO:0000259" key="2">
    <source>
        <dbReference type="Pfam" id="PF22016"/>
    </source>
</evidence>
<dbReference type="Gene3D" id="3.10.290.30">
    <property type="entry name" value="MM3350-like"/>
    <property type="match status" value="1"/>
</dbReference>
<feature type="domain" description="DUF6933" evidence="2">
    <location>
        <begin position="2"/>
        <end position="157"/>
    </location>
</feature>
<dbReference type="EMBL" id="VDUW01000011">
    <property type="protein sequence ID" value="TXL61632.1"/>
    <property type="molecule type" value="Genomic_DNA"/>
</dbReference>
<protein>
    <submittedName>
        <fullName evidence="3">Plasmid pRiA4b ORF-3 family protein</fullName>
    </submittedName>
</protein>
<name>A0A5C8NK66_9BACI</name>
<sequence length="377" mass="44533">MLIQCTKKLLDRMKVQPQPRIEENPIFLWHANLITMNRRQTVILMNDQSKYVIVLYGLKGKDFSKINEWIRQAIRNVFREEGIWEKIIDDYLHQAGDVVFTKTKDRSSVAKLNRACGDVQFFEDLLDPDSVIQSNISFEVSRTLVGDGKNDYFQPNEKLYQDLHQWTGEEIFSMKAVELKVTLMLDKYHVWRRLIVPLHRTFQQLHDIVQVAFSWQDYHLHEFYICDQTKPGKITSINHPSFTKEGYKPIVNLVCDEEAFAYPVDDVEMRMETGIKLSEYIPKSKVLRYNYDFGDNWRHRMDVLRVIDNYKHNHPVCLAGDGKAPPEDVGGEGGYEEFLRIIENPEDPDFVHMERWVIGQGFEEFDMERMNQMLKEK</sequence>
<reference evidence="3 4" key="1">
    <citation type="submission" date="2019-06" db="EMBL/GenBank/DDBJ databases">
        <title>Cerasibacillus sp. nov., isolated from maize field.</title>
        <authorList>
            <person name="Lin S.-Y."/>
            <person name="Tsai C.-F."/>
            <person name="Young C.-C."/>
        </authorList>
    </citation>
    <scope>NUCLEOTIDE SEQUENCE [LARGE SCALE GENOMIC DNA]</scope>
    <source>
        <strain evidence="3 4">CC-CFT480</strain>
    </source>
</reference>
<dbReference type="SUPFAM" id="SSF159941">
    <property type="entry name" value="MM3350-like"/>
    <property type="match status" value="1"/>
</dbReference>
<dbReference type="Pfam" id="PF07929">
    <property type="entry name" value="PRiA4_ORF3"/>
    <property type="match status" value="1"/>
</dbReference>
<dbReference type="InterPro" id="IPR024047">
    <property type="entry name" value="MM3350-like_sf"/>
</dbReference>
<evidence type="ECO:0000259" key="1">
    <source>
        <dbReference type="Pfam" id="PF07929"/>
    </source>
</evidence>
<proteinExistence type="predicted"/>
<dbReference type="AlphaFoldDB" id="A0A5C8NK66"/>
<comment type="caution">
    <text evidence="3">The sequence shown here is derived from an EMBL/GenBank/DDBJ whole genome shotgun (WGS) entry which is preliminary data.</text>
</comment>
<accession>A0A5C8NK66</accession>
<dbReference type="RefSeq" id="WP_147669051.1">
    <property type="nucleotide sequence ID" value="NZ_VDUW01000011.1"/>
</dbReference>
<dbReference type="OrthoDB" id="9801392at2"/>
<gene>
    <name evidence="3" type="ORF">FHP05_13145</name>
</gene>
<dbReference type="Proteomes" id="UP000321574">
    <property type="component" value="Unassembled WGS sequence"/>
</dbReference>
<organism evidence="3 4">
    <name type="scientific">Cerasibacillus terrae</name>
    <dbReference type="NCBI Taxonomy" id="2498845"/>
    <lineage>
        <taxon>Bacteria</taxon>
        <taxon>Bacillati</taxon>
        <taxon>Bacillota</taxon>
        <taxon>Bacilli</taxon>
        <taxon>Bacillales</taxon>
        <taxon>Bacillaceae</taxon>
        <taxon>Cerasibacillus</taxon>
    </lineage>
</organism>
<dbReference type="PANTHER" id="PTHR41878:SF1">
    <property type="entry name" value="TNPR PROTEIN"/>
    <property type="match status" value="1"/>
</dbReference>
<dbReference type="Pfam" id="PF22016">
    <property type="entry name" value="DUF6933"/>
    <property type="match status" value="1"/>
</dbReference>
<evidence type="ECO:0000313" key="3">
    <source>
        <dbReference type="EMBL" id="TXL61632.1"/>
    </source>
</evidence>
<dbReference type="PANTHER" id="PTHR41878">
    <property type="entry name" value="LEXA REPRESSOR-RELATED"/>
    <property type="match status" value="1"/>
</dbReference>
<dbReference type="InterPro" id="IPR053864">
    <property type="entry name" value="DUF6933"/>
</dbReference>
<keyword evidence="4" id="KW-1185">Reference proteome</keyword>
<dbReference type="InterPro" id="IPR012912">
    <property type="entry name" value="Plasmid_pRiA4b_Orf3-like"/>
</dbReference>
<evidence type="ECO:0000313" key="4">
    <source>
        <dbReference type="Proteomes" id="UP000321574"/>
    </source>
</evidence>